<reference evidence="3" key="1">
    <citation type="journal article" date="2014" name="Int. J. Syst. Evol. Microbiol.">
        <title>Complete genome sequence of Corynebacterium casei LMG S-19264T (=DSM 44701T), isolated from a smear-ripened cheese.</title>
        <authorList>
            <consortium name="US DOE Joint Genome Institute (JGI-PGF)"/>
            <person name="Walter F."/>
            <person name="Albersmeier A."/>
            <person name="Kalinowski J."/>
            <person name="Ruckert C."/>
        </authorList>
    </citation>
    <scope>NUCLEOTIDE SEQUENCE</scope>
    <source>
        <strain evidence="3">KCTC 23077</strain>
    </source>
</reference>
<dbReference type="Gene3D" id="3.40.50.1110">
    <property type="entry name" value="SGNH hydrolase"/>
    <property type="match status" value="1"/>
</dbReference>
<dbReference type="AlphaFoldDB" id="A0A918T0F7"/>
<gene>
    <name evidence="3" type="ORF">GCM10007067_14970</name>
</gene>
<dbReference type="CDD" id="cd01832">
    <property type="entry name" value="SGNH_hydrolase_like_1"/>
    <property type="match status" value="1"/>
</dbReference>
<dbReference type="EMBL" id="BMYD01000002">
    <property type="protein sequence ID" value="GHA78666.1"/>
    <property type="molecule type" value="Genomic_DNA"/>
</dbReference>
<evidence type="ECO:0000313" key="3">
    <source>
        <dbReference type="EMBL" id="GHA78666.1"/>
    </source>
</evidence>
<reference evidence="3" key="2">
    <citation type="submission" date="2020-09" db="EMBL/GenBank/DDBJ databases">
        <authorList>
            <person name="Sun Q."/>
            <person name="Kim S."/>
        </authorList>
    </citation>
    <scope>NUCLEOTIDE SEQUENCE</scope>
    <source>
        <strain evidence="3">KCTC 23077</strain>
    </source>
</reference>
<comment type="caution">
    <text evidence="3">The sequence shown here is derived from an EMBL/GenBank/DDBJ whole genome shotgun (WGS) entry which is preliminary data.</text>
</comment>
<dbReference type="Proteomes" id="UP000646426">
    <property type="component" value="Unassembled WGS sequence"/>
</dbReference>
<proteinExistence type="predicted"/>
<feature type="chain" id="PRO_5036966438" evidence="1">
    <location>
        <begin position="22"/>
        <end position="235"/>
    </location>
</feature>
<name>A0A918T0F7_9GAMM</name>
<dbReference type="SUPFAM" id="SSF52266">
    <property type="entry name" value="SGNH hydrolase"/>
    <property type="match status" value="1"/>
</dbReference>
<organism evidence="3 4">
    <name type="scientific">Cognatilysobacter bugurensis</name>
    <dbReference type="NCBI Taxonomy" id="543356"/>
    <lineage>
        <taxon>Bacteria</taxon>
        <taxon>Pseudomonadati</taxon>
        <taxon>Pseudomonadota</taxon>
        <taxon>Gammaproteobacteria</taxon>
        <taxon>Lysobacterales</taxon>
        <taxon>Lysobacteraceae</taxon>
        <taxon>Cognatilysobacter</taxon>
    </lineage>
</organism>
<accession>A0A918T0F7</accession>
<sequence>MPRWPKTLIALGLAVAGLAGCATPSNRNDRMTLDYLALGDSYTIGEGVPANDRWPVQLAHALRAEGMPLEDPRIIATTGWTTDELLAAMDAAEPLGDWDFVTLLIGVNNQYRGRDVDDYRREFTTALERAQRLAGGRVDRVLVVSIPDWGVTPFATANGKDPARIARELDAYNAAAREISAARSIAFVDITPVSRDRGGEPAMLVDDGLHPSGAMYSRWVERVLPVARRLLEGTR</sequence>
<dbReference type="GO" id="GO:0016788">
    <property type="term" value="F:hydrolase activity, acting on ester bonds"/>
    <property type="evidence" value="ECO:0007669"/>
    <property type="project" value="UniProtKB-ARBA"/>
</dbReference>
<evidence type="ECO:0000256" key="1">
    <source>
        <dbReference type="SAM" id="SignalP"/>
    </source>
</evidence>
<keyword evidence="1" id="KW-0732">Signal</keyword>
<protein>
    <submittedName>
        <fullName evidence="3">Lysophospholipase</fullName>
    </submittedName>
</protein>
<keyword evidence="4" id="KW-1185">Reference proteome</keyword>
<evidence type="ECO:0000259" key="2">
    <source>
        <dbReference type="Pfam" id="PF13472"/>
    </source>
</evidence>
<dbReference type="InterPro" id="IPR036514">
    <property type="entry name" value="SGNH_hydro_sf"/>
</dbReference>
<dbReference type="Pfam" id="PF13472">
    <property type="entry name" value="Lipase_GDSL_2"/>
    <property type="match status" value="1"/>
</dbReference>
<dbReference type="InterPro" id="IPR013830">
    <property type="entry name" value="SGNH_hydro"/>
</dbReference>
<feature type="signal peptide" evidence="1">
    <location>
        <begin position="1"/>
        <end position="21"/>
    </location>
</feature>
<dbReference type="PROSITE" id="PS51257">
    <property type="entry name" value="PROKAR_LIPOPROTEIN"/>
    <property type="match status" value="1"/>
</dbReference>
<evidence type="ECO:0000313" key="4">
    <source>
        <dbReference type="Proteomes" id="UP000646426"/>
    </source>
</evidence>
<feature type="domain" description="SGNH hydrolase-type esterase" evidence="2">
    <location>
        <begin position="37"/>
        <end position="216"/>
    </location>
</feature>